<organism evidence="6 7">
    <name type="scientific">Theobroma cacao</name>
    <name type="common">Cacao</name>
    <name type="synonym">Cocoa</name>
    <dbReference type="NCBI Taxonomy" id="3641"/>
    <lineage>
        <taxon>Eukaryota</taxon>
        <taxon>Viridiplantae</taxon>
        <taxon>Streptophyta</taxon>
        <taxon>Embryophyta</taxon>
        <taxon>Tracheophyta</taxon>
        <taxon>Spermatophyta</taxon>
        <taxon>Magnoliopsida</taxon>
        <taxon>eudicotyledons</taxon>
        <taxon>Gunneridae</taxon>
        <taxon>Pentapetalae</taxon>
        <taxon>rosids</taxon>
        <taxon>malvids</taxon>
        <taxon>Malvales</taxon>
        <taxon>Malvaceae</taxon>
        <taxon>Byttnerioideae</taxon>
        <taxon>Theobroma</taxon>
    </lineage>
</organism>
<dbReference type="Proteomes" id="UP000026915">
    <property type="component" value="Chromosome 2"/>
</dbReference>
<dbReference type="STRING" id="3641.A0A061ECP3"/>
<keyword evidence="3" id="KW-0853">WD repeat</keyword>
<dbReference type="InterPro" id="IPR037363">
    <property type="entry name" value="Sec13/Seh1_fam"/>
</dbReference>
<evidence type="ECO:0000256" key="2">
    <source>
        <dbReference type="ARBA" id="ARBA00022448"/>
    </source>
</evidence>
<keyword evidence="4" id="KW-0677">Repeat</keyword>
<dbReference type="AlphaFoldDB" id="A0A061ECP3"/>
<dbReference type="InterPro" id="IPR015943">
    <property type="entry name" value="WD40/YVTN_repeat-like_dom_sf"/>
</dbReference>
<evidence type="ECO:0000256" key="4">
    <source>
        <dbReference type="ARBA" id="ARBA00022737"/>
    </source>
</evidence>
<dbReference type="GO" id="GO:0005198">
    <property type="term" value="F:structural molecule activity"/>
    <property type="evidence" value="ECO:0007669"/>
    <property type="project" value="InterPro"/>
</dbReference>
<dbReference type="HOGENOM" id="CLU_175129_0_0_1"/>
<accession>A0A061ECP3</accession>
<evidence type="ECO:0000256" key="1">
    <source>
        <dbReference type="ARBA" id="ARBA00004259"/>
    </source>
</evidence>
<dbReference type="InParanoid" id="A0A061ECP3"/>
<keyword evidence="5" id="KW-0539">Nucleus</keyword>
<evidence type="ECO:0000313" key="7">
    <source>
        <dbReference type="Proteomes" id="UP000026915"/>
    </source>
</evidence>
<evidence type="ECO:0000256" key="5">
    <source>
        <dbReference type="ARBA" id="ARBA00023242"/>
    </source>
</evidence>
<keyword evidence="2" id="KW-0813">Transport</keyword>
<evidence type="ECO:0000313" key="6">
    <source>
        <dbReference type="EMBL" id="EOY00069.1"/>
    </source>
</evidence>
<comment type="subcellular location">
    <subcellularLocation>
        <location evidence="1">Nucleus envelope</location>
    </subcellularLocation>
</comment>
<dbReference type="PANTHER" id="PTHR11024:SF3">
    <property type="entry name" value="NUCLEOPORIN SEH1"/>
    <property type="match status" value="1"/>
</dbReference>
<dbReference type="Gene3D" id="2.130.10.10">
    <property type="entry name" value="YVTN repeat-like/Quinoprotein amine dehydrogenase"/>
    <property type="match status" value="1"/>
</dbReference>
<dbReference type="PANTHER" id="PTHR11024">
    <property type="entry name" value="NUCLEAR PORE COMPLEX PROTEIN SEC13 / SEH1 FAMILY MEMBER"/>
    <property type="match status" value="1"/>
</dbReference>
<evidence type="ECO:0000256" key="3">
    <source>
        <dbReference type="ARBA" id="ARBA00022574"/>
    </source>
</evidence>
<dbReference type="eggNOG" id="KOG2445">
    <property type="taxonomic scope" value="Eukaryota"/>
</dbReference>
<dbReference type="Gramene" id="EOY00069">
    <property type="protein sequence ID" value="EOY00069"/>
    <property type="gene ID" value="TCM_009522"/>
</dbReference>
<dbReference type="EMBL" id="CM001880">
    <property type="protein sequence ID" value="EOY00069.1"/>
    <property type="molecule type" value="Genomic_DNA"/>
</dbReference>
<reference evidence="6 7" key="1">
    <citation type="journal article" date="2013" name="Genome Biol.">
        <title>The genome sequence of the most widely cultivated cacao type and its use to identify candidate genes regulating pod color.</title>
        <authorList>
            <person name="Motamayor J.C."/>
            <person name="Mockaitis K."/>
            <person name="Schmutz J."/>
            <person name="Haiminen N."/>
            <person name="Iii D.L."/>
            <person name="Cornejo O."/>
            <person name="Findley S.D."/>
            <person name="Zheng P."/>
            <person name="Utro F."/>
            <person name="Royaert S."/>
            <person name="Saski C."/>
            <person name="Jenkins J."/>
            <person name="Podicheti R."/>
            <person name="Zhao M."/>
            <person name="Scheffler B.E."/>
            <person name="Stack J.C."/>
            <person name="Feltus F.A."/>
            <person name="Mustiga G.M."/>
            <person name="Amores F."/>
            <person name="Phillips W."/>
            <person name="Marelli J.P."/>
            <person name="May G.D."/>
            <person name="Shapiro H."/>
            <person name="Ma J."/>
            <person name="Bustamante C.D."/>
            <person name="Schnell R.J."/>
            <person name="Main D."/>
            <person name="Gilbert D."/>
            <person name="Parida L."/>
            <person name="Kuhn D.N."/>
        </authorList>
    </citation>
    <scope>NUCLEOTIDE SEQUENCE [LARGE SCALE GENOMIC DNA]</scope>
    <source>
        <strain evidence="7">cv. Matina 1-6</strain>
    </source>
</reference>
<dbReference type="GO" id="GO:0005635">
    <property type="term" value="C:nuclear envelope"/>
    <property type="evidence" value="ECO:0007669"/>
    <property type="project" value="UniProtKB-SubCell"/>
</dbReference>
<sequence>MHQLEKKKKIPPSFYANEASIVKVAWIPPELGDAVACICEDGSLSIWEELVEGTQPLRGEGQESSFILGFTSNTPQLNSLKVWEFDPAHQRWLPVAEMAASSKVGFAW</sequence>
<protein>
    <recommendedName>
        <fullName evidence="8">Transducin/WD40 repeat-like superfamily protein</fullName>
    </recommendedName>
</protein>
<dbReference type="FunCoup" id="A0A061ECP3">
    <property type="interactions" value="2979"/>
</dbReference>
<proteinExistence type="predicted"/>
<name>A0A061ECP3_THECC</name>
<gene>
    <name evidence="6" type="ORF">TCM_009522</name>
</gene>
<evidence type="ECO:0008006" key="8">
    <source>
        <dbReference type="Google" id="ProtNLM"/>
    </source>
</evidence>
<keyword evidence="7" id="KW-1185">Reference proteome</keyword>